<dbReference type="Proteomes" id="UP001519288">
    <property type="component" value="Unassembled WGS sequence"/>
</dbReference>
<protein>
    <submittedName>
        <fullName evidence="6">Heme/copper-type cytochrome/quinol oxidase subunit 4</fullName>
    </submittedName>
</protein>
<evidence type="ECO:0000256" key="1">
    <source>
        <dbReference type="ARBA" id="ARBA00004141"/>
    </source>
</evidence>
<organism evidence="6 7">
    <name type="scientific">Paenibacillus shirakamiensis</name>
    <dbReference type="NCBI Taxonomy" id="1265935"/>
    <lineage>
        <taxon>Bacteria</taxon>
        <taxon>Bacillati</taxon>
        <taxon>Bacillota</taxon>
        <taxon>Bacilli</taxon>
        <taxon>Bacillales</taxon>
        <taxon>Paenibacillaceae</taxon>
        <taxon>Paenibacillus</taxon>
    </lineage>
</organism>
<dbReference type="Pfam" id="PF09685">
    <property type="entry name" value="MamF_MmsF"/>
    <property type="match status" value="1"/>
</dbReference>
<feature type="transmembrane region" description="Helical" evidence="5">
    <location>
        <begin position="12"/>
        <end position="33"/>
    </location>
</feature>
<keyword evidence="7" id="KW-1185">Reference proteome</keyword>
<dbReference type="RefSeq" id="WP_209860680.1">
    <property type="nucleotide sequence ID" value="NZ_JAGGLD010000002.1"/>
</dbReference>
<sequence length="103" mass="11892">MRQVLSSLSYFSIFFAPFIFPIILWIIAGDVIVRKHASKALMSHLFPFLAAIPLLYFVFISSNHPASLLIYILIFAIIYFGSFVYNIVQGIRVLTEGNWNQRY</sequence>
<reference evidence="6 7" key="1">
    <citation type="submission" date="2021-03" db="EMBL/GenBank/DDBJ databases">
        <title>Genomic Encyclopedia of Type Strains, Phase IV (KMG-IV): sequencing the most valuable type-strain genomes for metagenomic binning, comparative biology and taxonomic classification.</title>
        <authorList>
            <person name="Goeker M."/>
        </authorList>
    </citation>
    <scope>NUCLEOTIDE SEQUENCE [LARGE SCALE GENOMIC DNA]</scope>
    <source>
        <strain evidence="6 7">DSM 26806</strain>
    </source>
</reference>
<dbReference type="InterPro" id="IPR019109">
    <property type="entry name" value="MamF_MmsF"/>
</dbReference>
<feature type="transmembrane region" description="Helical" evidence="5">
    <location>
        <begin position="45"/>
        <end position="62"/>
    </location>
</feature>
<evidence type="ECO:0000256" key="5">
    <source>
        <dbReference type="SAM" id="Phobius"/>
    </source>
</evidence>
<keyword evidence="3 5" id="KW-1133">Transmembrane helix</keyword>
<gene>
    <name evidence="6" type="ORF">J2Z69_001470</name>
</gene>
<accession>A0ABS4JFF3</accession>
<evidence type="ECO:0000313" key="7">
    <source>
        <dbReference type="Proteomes" id="UP001519288"/>
    </source>
</evidence>
<evidence type="ECO:0000256" key="3">
    <source>
        <dbReference type="ARBA" id="ARBA00022989"/>
    </source>
</evidence>
<dbReference type="EMBL" id="JAGGLD010000002">
    <property type="protein sequence ID" value="MBP2000439.1"/>
    <property type="molecule type" value="Genomic_DNA"/>
</dbReference>
<comment type="subcellular location">
    <subcellularLocation>
        <location evidence="1">Membrane</location>
        <topology evidence="1">Multi-pass membrane protein</topology>
    </subcellularLocation>
</comment>
<evidence type="ECO:0000256" key="2">
    <source>
        <dbReference type="ARBA" id="ARBA00022692"/>
    </source>
</evidence>
<name>A0ABS4JFF3_9BACL</name>
<keyword evidence="2 5" id="KW-0812">Transmembrane</keyword>
<comment type="caution">
    <text evidence="6">The sequence shown here is derived from an EMBL/GenBank/DDBJ whole genome shotgun (WGS) entry which is preliminary data.</text>
</comment>
<proteinExistence type="predicted"/>
<evidence type="ECO:0000313" key="6">
    <source>
        <dbReference type="EMBL" id="MBP2000439.1"/>
    </source>
</evidence>
<evidence type="ECO:0000256" key="4">
    <source>
        <dbReference type="ARBA" id="ARBA00023136"/>
    </source>
</evidence>
<feature type="transmembrane region" description="Helical" evidence="5">
    <location>
        <begin position="68"/>
        <end position="88"/>
    </location>
</feature>
<keyword evidence="4 5" id="KW-0472">Membrane</keyword>